<protein>
    <recommendedName>
        <fullName evidence="3 5">Regulatory protein RecX</fullName>
    </recommendedName>
</protein>
<keyword evidence="8" id="KW-1185">Reference proteome</keyword>
<evidence type="ECO:0000259" key="6">
    <source>
        <dbReference type="Pfam" id="PF02631"/>
    </source>
</evidence>
<dbReference type="EMBL" id="BOPV01000001">
    <property type="protein sequence ID" value="GIL39152.1"/>
    <property type="molecule type" value="Genomic_DNA"/>
</dbReference>
<evidence type="ECO:0000313" key="8">
    <source>
        <dbReference type="Proteomes" id="UP000681075"/>
    </source>
</evidence>
<accession>A0A8S8XAU0</accession>
<proteinExistence type="inferred from homology"/>
<dbReference type="InterPro" id="IPR053924">
    <property type="entry name" value="RecX_HTH_2nd"/>
</dbReference>
<evidence type="ECO:0000313" key="7">
    <source>
        <dbReference type="EMBL" id="GIL39152.1"/>
    </source>
</evidence>
<dbReference type="AlphaFoldDB" id="A0A8S8XAU0"/>
<name>A0A8S8XAU0_9PROT</name>
<dbReference type="Pfam" id="PF02631">
    <property type="entry name" value="RecX_HTH2"/>
    <property type="match status" value="1"/>
</dbReference>
<dbReference type="InterPro" id="IPR036388">
    <property type="entry name" value="WH-like_DNA-bd_sf"/>
</dbReference>
<reference evidence="7" key="1">
    <citation type="submission" date="2021-02" db="EMBL/GenBank/DDBJ databases">
        <title>Genome sequence of Rhodospirillales sp. strain TMPK1 isolated from soil.</title>
        <authorList>
            <person name="Nakai R."/>
            <person name="Kusada H."/>
            <person name="Tamaki H."/>
        </authorList>
    </citation>
    <scope>NUCLEOTIDE SEQUENCE</scope>
    <source>
        <strain evidence="7">TMPK1</strain>
    </source>
</reference>
<dbReference type="GO" id="GO:0005737">
    <property type="term" value="C:cytoplasm"/>
    <property type="evidence" value="ECO:0007669"/>
    <property type="project" value="UniProtKB-SubCell"/>
</dbReference>
<dbReference type="RefSeq" id="WP_420242250.1">
    <property type="nucleotide sequence ID" value="NZ_BOPV01000001.1"/>
</dbReference>
<comment type="function">
    <text evidence="5">Modulates RecA activity.</text>
</comment>
<evidence type="ECO:0000256" key="3">
    <source>
        <dbReference type="ARBA" id="ARBA00018111"/>
    </source>
</evidence>
<dbReference type="PANTHER" id="PTHR33602">
    <property type="entry name" value="REGULATORY PROTEIN RECX FAMILY PROTEIN"/>
    <property type="match status" value="1"/>
</dbReference>
<dbReference type="Gene3D" id="1.10.10.10">
    <property type="entry name" value="Winged helix-like DNA-binding domain superfamily/Winged helix DNA-binding domain"/>
    <property type="match status" value="1"/>
</dbReference>
<dbReference type="GO" id="GO:0006282">
    <property type="term" value="P:regulation of DNA repair"/>
    <property type="evidence" value="ECO:0007669"/>
    <property type="project" value="UniProtKB-UniRule"/>
</dbReference>
<feature type="domain" description="RecX second three-helical" evidence="6">
    <location>
        <begin position="71"/>
        <end position="111"/>
    </location>
</feature>
<organism evidence="7 8">
    <name type="scientific">Roseiterribacter gracilis</name>
    <dbReference type="NCBI Taxonomy" id="2812848"/>
    <lineage>
        <taxon>Bacteria</taxon>
        <taxon>Pseudomonadati</taxon>
        <taxon>Pseudomonadota</taxon>
        <taxon>Alphaproteobacteria</taxon>
        <taxon>Rhodospirillales</taxon>
        <taxon>Roseiterribacteraceae</taxon>
        <taxon>Roseiterribacter</taxon>
    </lineage>
</organism>
<evidence type="ECO:0000256" key="4">
    <source>
        <dbReference type="ARBA" id="ARBA00022490"/>
    </source>
</evidence>
<keyword evidence="4 5" id="KW-0963">Cytoplasm</keyword>
<dbReference type="HAMAP" id="MF_01114">
    <property type="entry name" value="RecX"/>
    <property type="match status" value="1"/>
</dbReference>
<sequence length="169" mass="18967">MARIPKKITQAYLEAAALHYLERFASSAANLRRVLQRKVQRSAAHWGDDAGQFAPLIDRLLERYQASGLIDDKRYAEAKVASERRRGRSTRAIAQRLAMKGVANEITKKALDEHEGDDVTAARAFAKRRRLGPYRTAKRSELRDKDLAALGRAGFAYEIARSVVDGEID</sequence>
<evidence type="ECO:0000256" key="5">
    <source>
        <dbReference type="HAMAP-Rule" id="MF_01114"/>
    </source>
</evidence>
<dbReference type="PANTHER" id="PTHR33602:SF1">
    <property type="entry name" value="REGULATORY PROTEIN RECX FAMILY PROTEIN"/>
    <property type="match status" value="1"/>
</dbReference>
<dbReference type="InterPro" id="IPR003783">
    <property type="entry name" value="Regulatory_RecX"/>
</dbReference>
<evidence type="ECO:0000256" key="1">
    <source>
        <dbReference type="ARBA" id="ARBA00004496"/>
    </source>
</evidence>
<evidence type="ECO:0000256" key="2">
    <source>
        <dbReference type="ARBA" id="ARBA00009695"/>
    </source>
</evidence>
<comment type="similarity">
    <text evidence="2 5">Belongs to the RecX family.</text>
</comment>
<comment type="caution">
    <text evidence="7">The sequence shown here is derived from an EMBL/GenBank/DDBJ whole genome shotgun (WGS) entry which is preliminary data.</text>
</comment>
<comment type="subcellular location">
    <subcellularLocation>
        <location evidence="1 5">Cytoplasm</location>
    </subcellularLocation>
</comment>
<gene>
    <name evidence="5" type="primary">recX</name>
    <name evidence="7" type="ORF">TMPK1_13890</name>
</gene>
<dbReference type="Proteomes" id="UP000681075">
    <property type="component" value="Unassembled WGS sequence"/>
</dbReference>